<dbReference type="GO" id="GO:0000785">
    <property type="term" value="C:chromatin"/>
    <property type="evidence" value="ECO:0007669"/>
    <property type="project" value="TreeGrafter"/>
</dbReference>
<dbReference type="PANTHER" id="PTHR13742:SF17">
    <property type="entry name" value="RE32990P-RELATED"/>
    <property type="match status" value="1"/>
</dbReference>
<dbReference type="InterPro" id="IPR028309">
    <property type="entry name" value="RB_fam"/>
</dbReference>
<sequence>MDVVASYQVLLAVLSFVLRHAYPVPKSTPNLADTLAGAAGVAADAVRAHEDDIEKLCKELLGASQLELHGARTDDDGDGAAVSGHEKLQSGPRFEDLLHPAVLKRNMLSLNSFYDRLGVDITRLDERYVLNEQLSHLLDTPCRVTTSGRRPTPPEGASRQLTSDYNEHRYRTPTKPKRASPQAGLEATPTPLSSSQSDIKWMCSLDNFEQHPGPALVAAMEACSENPQPTMAQRIDGVFDEFQKSQFARSLEKHSRDARNSTHGTTSGKAETAEAVDGDDENPLGLGFGRGFGLEKGRIVALYYAVLEDMIQSETRRLRSKDHSAILRNDVFHRSLLACCCEVILKPACVIAFTYPDLLGYLGLTSFDFQTTIEPFVRAAPDLPSGLKRHMNDLLDVILLQDAWKDGSPLFSALDEQRESGVWPLSCILEKPRRAPELLERKEESEGEPETKHEATGGRRTRILKTFFSRVLAASAARLYALTRQLALDDLLVDQIWTLLKHCIFEHHGLLRGRHIDTMLLSSIYAVAKITTPSSAKARLTFKKIMGAYKNSAFSSLWLQVVAHVPLGEGQAKRNGNIIEFYNAVFIKSVRTYVLRFQNSAQRARGYQRSTGLPHPGILRSPQRLHKSNLFLAAPGDLNNLAMTPRTRALYAFGESPSKDLQLINRAVNKRPPPLEDYVDSDESAEEQRRNKIARIKRRFPVLDKQQQGHEGS</sequence>
<dbReference type="Gene3D" id="1.10.472.10">
    <property type="entry name" value="Cyclin-like"/>
    <property type="match status" value="2"/>
</dbReference>
<feature type="compositionally biased region" description="Basic and acidic residues" evidence="1">
    <location>
        <begin position="250"/>
        <end position="260"/>
    </location>
</feature>
<feature type="region of interest" description="Disordered" evidence="1">
    <location>
        <begin position="249"/>
        <end position="280"/>
    </location>
</feature>
<feature type="domain" description="Retinoblastoma-associated protein A-box" evidence="3">
    <location>
        <begin position="190"/>
        <end position="414"/>
    </location>
</feature>
<reference evidence="4" key="1">
    <citation type="submission" date="2021-01" db="EMBL/GenBank/DDBJ databases">
        <authorList>
            <person name="Corre E."/>
            <person name="Pelletier E."/>
            <person name="Niang G."/>
            <person name="Scheremetjew M."/>
            <person name="Finn R."/>
            <person name="Kale V."/>
            <person name="Holt S."/>
            <person name="Cochrane G."/>
            <person name="Meng A."/>
            <person name="Brown T."/>
            <person name="Cohen L."/>
        </authorList>
    </citation>
    <scope>NUCLEOTIDE SEQUENCE</scope>
    <source>
        <strain evidence="4">CCMP2078</strain>
    </source>
</reference>
<dbReference type="Pfam" id="PF01857">
    <property type="entry name" value="RB_B"/>
    <property type="match status" value="1"/>
</dbReference>
<protein>
    <recommendedName>
        <fullName evidence="3">Retinoblastoma-associated protein A-box domain-containing protein</fullName>
    </recommendedName>
</protein>
<name>A0A7R9UDJ7_9STRA</name>
<feature type="region of interest" description="Disordered" evidence="1">
    <location>
        <begin position="672"/>
        <end position="713"/>
    </location>
</feature>
<proteinExistence type="predicted"/>
<feature type="region of interest" description="Disordered" evidence="1">
    <location>
        <begin position="438"/>
        <end position="457"/>
    </location>
</feature>
<dbReference type="SUPFAM" id="SSF47954">
    <property type="entry name" value="Cyclin-like"/>
    <property type="match status" value="2"/>
</dbReference>
<dbReference type="GO" id="GO:2000134">
    <property type="term" value="P:negative regulation of G1/S transition of mitotic cell cycle"/>
    <property type="evidence" value="ECO:0007669"/>
    <property type="project" value="TreeGrafter"/>
</dbReference>
<dbReference type="EMBL" id="HBEA01014200">
    <property type="protein sequence ID" value="CAD8261353.1"/>
    <property type="molecule type" value="Transcribed_RNA"/>
</dbReference>
<dbReference type="GO" id="GO:0030154">
    <property type="term" value="P:cell differentiation"/>
    <property type="evidence" value="ECO:0007669"/>
    <property type="project" value="TreeGrafter"/>
</dbReference>
<evidence type="ECO:0000259" key="3">
    <source>
        <dbReference type="SMART" id="SM01368"/>
    </source>
</evidence>
<accession>A0A7R9UDJ7</accession>
<feature type="region of interest" description="Disordered" evidence="1">
    <location>
        <begin position="142"/>
        <end position="194"/>
    </location>
</feature>
<dbReference type="GO" id="GO:0006357">
    <property type="term" value="P:regulation of transcription by RNA polymerase II"/>
    <property type="evidence" value="ECO:0007669"/>
    <property type="project" value="InterPro"/>
</dbReference>
<dbReference type="AlphaFoldDB" id="A0A7R9UDJ7"/>
<dbReference type="InterPro" id="IPR002720">
    <property type="entry name" value="RB_A"/>
</dbReference>
<dbReference type="InterPro" id="IPR002719">
    <property type="entry name" value="RB_B"/>
</dbReference>
<dbReference type="PANTHER" id="PTHR13742">
    <property type="entry name" value="RETINOBLASTOMA-ASSOCIATED PROTEIN RB -RELATED"/>
    <property type="match status" value="1"/>
</dbReference>
<dbReference type="GO" id="GO:0005667">
    <property type="term" value="C:transcription regulator complex"/>
    <property type="evidence" value="ECO:0007669"/>
    <property type="project" value="TreeGrafter"/>
</dbReference>
<dbReference type="GO" id="GO:0005634">
    <property type="term" value="C:nucleus"/>
    <property type="evidence" value="ECO:0007669"/>
    <property type="project" value="InterPro"/>
</dbReference>
<evidence type="ECO:0000313" key="4">
    <source>
        <dbReference type="EMBL" id="CAD8261353.1"/>
    </source>
</evidence>
<feature type="chain" id="PRO_5031445039" description="Retinoblastoma-associated protein A-box domain-containing protein" evidence="2">
    <location>
        <begin position="22"/>
        <end position="713"/>
    </location>
</feature>
<feature type="signal peptide" evidence="2">
    <location>
        <begin position="1"/>
        <end position="21"/>
    </location>
</feature>
<evidence type="ECO:0000256" key="2">
    <source>
        <dbReference type="SAM" id="SignalP"/>
    </source>
</evidence>
<dbReference type="InterPro" id="IPR036915">
    <property type="entry name" value="Cyclin-like_sf"/>
</dbReference>
<evidence type="ECO:0000256" key="1">
    <source>
        <dbReference type="SAM" id="MobiDB-lite"/>
    </source>
</evidence>
<dbReference type="SMART" id="SM01368">
    <property type="entry name" value="RB_A"/>
    <property type="match status" value="1"/>
</dbReference>
<dbReference type="GO" id="GO:0000977">
    <property type="term" value="F:RNA polymerase II transcription regulatory region sequence-specific DNA binding"/>
    <property type="evidence" value="ECO:0007669"/>
    <property type="project" value="TreeGrafter"/>
</dbReference>
<dbReference type="CDD" id="cd20548">
    <property type="entry name" value="CYCLIN_RB-like"/>
    <property type="match status" value="1"/>
</dbReference>
<dbReference type="Pfam" id="PF01858">
    <property type="entry name" value="RB_A"/>
    <property type="match status" value="1"/>
</dbReference>
<organism evidence="4">
    <name type="scientific">Pinguiococcus pyrenoidosus</name>
    <dbReference type="NCBI Taxonomy" id="172671"/>
    <lineage>
        <taxon>Eukaryota</taxon>
        <taxon>Sar</taxon>
        <taxon>Stramenopiles</taxon>
        <taxon>Ochrophyta</taxon>
        <taxon>Pinguiophyceae</taxon>
        <taxon>Pinguiochrysidales</taxon>
        <taxon>Pinguiochrysidaceae</taxon>
        <taxon>Pinguiococcus</taxon>
    </lineage>
</organism>
<gene>
    <name evidence="4" type="ORF">PPYR1160_LOCUS10855</name>
</gene>
<keyword evidence="2" id="KW-0732">Signal</keyword>
<feature type="compositionally biased region" description="Basic residues" evidence="1">
    <location>
        <begin position="691"/>
        <end position="700"/>
    </location>
</feature>